<keyword evidence="3" id="KW-1185">Reference proteome</keyword>
<accession>A0A4D6MJL5</accession>
<dbReference type="EMBL" id="CP039351">
    <property type="protein sequence ID" value="QCE00187.1"/>
    <property type="molecule type" value="Genomic_DNA"/>
</dbReference>
<organism evidence="2 3">
    <name type="scientific">Vigna unguiculata</name>
    <name type="common">Cowpea</name>
    <dbReference type="NCBI Taxonomy" id="3917"/>
    <lineage>
        <taxon>Eukaryota</taxon>
        <taxon>Viridiplantae</taxon>
        <taxon>Streptophyta</taxon>
        <taxon>Embryophyta</taxon>
        <taxon>Tracheophyta</taxon>
        <taxon>Spermatophyta</taxon>
        <taxon>Magnoliopsida</taxon>
        <taxon>eudicotyledons</taxon>
        <taxon>Gunneridae</taxon>
        <taxon>Pentapetalae</taxon>
        <taxon>rosids</taxon>
        <taxon>fabids</taxon>
        <taxon>Fabales</taxon>
        <taxon>Fabaceae</taxon>
        <taxon>Papilionoideae</taxon>
        <taxon>50 kb inversion clade</taxon>
        <taxon>NPAAA clade</taxon>
        <taxon>indigoferoid/millettioid clade</taxon>
        <taxon>Phaseoleae</taxon>
        <taxon>Vigna</taxon>
    </lineage>
</organism>
<gene>
    <name evidence="2" type="ORF">DEO72_LG7g1474</name>
</gene>
<evidence type="ECO:0000313" key="2">
    <source>
        <dbReference type="EMBL" id="QCE00187.1"/>
    </source>
</evidence>
<feature type="region of interest" description="Disordered" evidence="1">
    <location>
        <begin position="32"/>
        <end position="92"/>
    </location>
</feature>
<evidence type="ECO:0000256" key="1">
    <source>
        <dbReference type="SAM" id="MobiDB-lite"/>
    </source>
</evidence>
<name>A0A4D6MJL5_VIGUN</name>
<dbReference type="Proteomes" id="UP000501690">
    <property type="component" value="Linkage Group LG7"/>
</dbReference>
<proteinExistence type="predicted"/>
<sequence length="130" mass="14618">MKPYPNFPSTLYGSRRRHLRQPPWKLVFRPPSRLSYGSHQPSSTAISTAPSRNHLREACSAHHHCSPTPASTQSTRRCSEHHRTSPQPPPHHCTMATADLHLHVAPCHLHCAHLLASRNHYNLASSNLHA</sequence>
<evidence type="ECO:0000313" key="3">
    <source>
        <dbReference type="Proteomes" id="UP000501690"/>
    </source>
</evidence>
<protein>
    <submittedName>
        <fullName evidence="2">Uncharacterized protein</fullName>
    </submittedName>
</protein>
<dbReference type="AlphaFoldDB" id="A0A4D6MJL5"/>
<feature type="compositionally biased region" description="Polar residues" evidence="1">
    <location>
        <begin position="35"/>
        <end position="51"/>
    </location>
</feature>
<reference evidence="2 3" key="1">
    <citation type="submission" date="2019-04" db="EMBL/GenBank/DDBJ databases">
        <title>An improved genome assembly and genetic linkage map for asparagus bean, Vigna unguiculata ssp. sesquipedialis.</title>
        <authorList>
            <person name="Xia Q."/>
            <person name="Zhang R."/>
            <person name="Dong Y."/>
        </authorList>
    </citation>
    <scope>NUCLEOTIDE SEQUENCE [LARGE SCALE GENOMIC DNA]</scope>
    <source>
        <tissue evidence="2">Leaf</tissue>
    </source>
</reference>